<protein>
    <submittedName>
        <fullName evidence="2">Hist_deacetyl domain-containing protein</fullName>
    </submittedName>
</protein>
<reference evidence="2" key="1">
    <citation type="submission" date="2016-11" db="UniProtKB">
        <authorList>
            <consortium name="WormBaseParasite"/>
        </authorList>
    </citation>
    <scope>IDENTIFICATION</scope>
    <source>
        <strain evidence="2">KR3021</strain>
    </source>
</reference>
<evidence type="ECO:0000313" key="2">
    <source>
        <dbReference type="WBParaSite" id="RSKR_0000598800.1"/>
    </source>
</evidence>
<proteinExistence type="predicted"/>
<organism evidence="1 2">
    <name type="scientific">Rhabditophanes sp. KR3021</name>
    <dbReference type="NCBI Taxonomy" id="114890"/>
    <lineage>
        <taxon>Eukaryota</taxon>
        <taxon>Metazoa</taxon>
        <taxon>Ecdysozoa</taxon>
        <taxon>Nematoda</taxon>
        <taxon>Chromadorea</taxon>
        <taxon>Rhabditida</taxon>
        <taxon>Tylenchina</taxon>
        <taxon>Panagrolaimomorpha</taxon>
        <taxon>Strongyloidoidea</taxon>
        <taxon>Alloionematidae</taxon>
        <taxon>Rhabditophanes</taxon>
    </lineage>
</organism>
<dbReference type="Proteomes" id="UP000095286">
    <property type="component" value="Unplaced"/>
</dbReference>
<evidence type="ECO:0000313" key="1">
    <source>
        <dbReference type="Proteomes" id="UP000095286"/>
    </source>
</evidence>
<dbReference type="WBParaSite" id="RSKR_0000598800.1">
    <property type="protein sequence ID" value="RSKR_0000598800.1"/>
    <property type="gene ID" value="RSKR_0000598800"/>
</dbReference>
<accession>A0AC35U095</accession>
<name>A0AC35U095_9BILA</name>
<sequence length="514" mass="58858">MASFTYFITDPIFDQHYPIWDPQHIEQPDRLKVIREGLVENDVWAKLNFLTSKKADLDDIYLCHPKQFVDELKAVCEGSEEDRKKYCQVHDDIYLTKDTYDAAVVSTGCCLELVKTIYQDPGLNGFALVRPPGHHSYGSVPSGFCFFNNVAICAKKALQMGVKRVIIVDWDVHPGNGTQECIKDVDGVKLISIHSYQNGQVWPYLKETGSESLNQASNTINIPLNQTGLGDYEYLQAFSKIIMPVIFDYQPELILVSCGFDAALGDPEGKMRVTPLCYGIMTELLLSVKAPVAMLMEGGYYLPAVKESACQVVKALTRQNIMDFVHPDLFKKKNPQFLDYINSVFQEVGHQSKMIRKMAILYNCFKYRTFKESIKCLDVDDFKSEHKVTFPFPIENVYQKYSSKVDLKFRKEIENIMKHNTLKICKKRIEFRLIANSIAFQRADSVEFFINCANRDEACFVIGIIVFPNITILKPRDDSYDYCGWINSFTDEKLSTKKFVDDVIAFVKCHDIEI</sequence>